<dbReference type="SMART" id="SM00913">
    <property type="entry name" value="IBN_N"/>
    <property type="match status" value="1"/>
</dbReference>
<dbReference type="Gene3D" id="1.25.10.10">
    <property type="entry name" value="Leucine-rich Repeat Variant"/>
    <property type="match status" value="1"/>
</dbReference>
<name>L1J117_GUITC</name>
<dbReference type="PANTHER" id="PTHR10527">
    <property type="entry name" value="IMPORTIN BETA"/>
    <property type="match status" value="1"/>
</dbReference>
<evidence type="ECO:0000256" key="1">
    <source>
        <dbReference type="ARBA" id="ARBA00004496"/>
    </source>
</evidence>
<dbReference type="OrthoDB" id="10263328at2759"/>
<evidence type="ECO:0000313" key="9">
    <source>
        <dbReference type="Proteomes" id="UP000011087"/>
    </source>
</evidence>
<reference evidence="9" key="2">
    <citation type="submission" date="2012-11" db="EMBL/GenBank/DDBJ databases">
        <authorList>
            <person name="Kuo A."/>
            <person name="Curtis B.A."/>
            <person name="Tanifuji G."/>
            <person name="Burki F."/>
            <person name="Gruber A."/>
            <person name="Irimia M."/>
            <person name="Maruyama S."/>
            <person name="Arias M.C."/>
            <person name="Ball S.G."/>
            <person name="Gile G.H."/>
            <person name="Hirakawa Y."/>
            <person name="Hopkins J.F."/>
            <person name="Rensing S.A."/>
            <person name="Schmutz J."/>
            <person name="Symeonidi A."/>
            <person name="Elias M."/>
            <person name="Eveleigh R.J."/>
            <person name="Herman E.K."/>
            <person name="Klute M.J."/>
            <person name="Nakayama T."/>
            <person name="Obornik M."/>
            <person name="Reyes-Prieto A."/>
            <person name="Armbrust E.V."/>
            <person name="Aves S.J."/>
            <person name="Beiko R.G."/>
            <person name="Coutinho P."/>
            <person name="Dacks J.B."/>
            <person name="Durnford D.G."/>
            <person name="Fast N.M."/>
            <person name="Green B.R."/>
            <person name="Grisdale C."/>
            <person name="Hempe F."/>
            <person name="Henrissat B."/>
            <person name="Hoppner M.P."/>
            <person name="Ishida K.-I."/>
            <person name="Kim E."/>
            <person name="Koreny L."/>
            <person name="Kroth P.G."/>
            <person name="Liu Y."/>
            <person name="Malik S.-B."/>
            <person name="Maier U.G."/>
            <person name="McRose D."/>
            <person name="Mock T."/>
            <person name="Neilson J.A."/>
            <person name="Onodera N.T."/>
            <person name="Poole A.M."/>
            <person name="Pritham E.J."/>
            <person name="Richards T.A."/>
            <person name="Rocap G."/>
            <person name="Roy S.W."/>
            <person name="Sarai C."/>
            <person name="Schaack S."/>
            <person name="Shirato S."/>
            <person name="Slamovits C.H."/>
            <person name="Spencer D.F."/>
            <person name="Suzuki S."/>
            <person name="Worden A.Z."/>
            <person name="Zauner S."/>
            <person name="Barry K."/>
            <person name="Bell C."/>
            <person name="Bharti A.K."/>
            <person name="Crow J.A."/>
            <person name="Grimwood J."/>
            <person name="Kramer R."/>
            <person name="Lindquist E."/>
            <person name="Lucas S."/>
            <person name="Salamov A."/>
            <person name="McFadden G.I."/>
            <person name="Lane C.E."/>
            <person name="Keeling P.J."/>
            <person name="Gray M.W."/>
            <person name="Grigoriev I.V."/>
            <person name="Archibald J.M."/>
        </authorList>
    </citation>
    <scope>NUCLEOTIDE SEQUENCE</scope>
    <source>
        <strain evidence="9">CCMP2712</strain>
    </source>
</reference>
<dbReference type="eggNOG" id="KOG1241">
    <property type="taxonomic scope" value="Eukaryota"/>
</dbReference>
<dbReference type="OMA" id="QQYQERW"/>
<evidence type="ECO:0000256" key="4">
    <source>
        <dbReference type="ARBA" id="ARBA00022737"/>
    </source>
</evidence>
<dbReference type="HOGENOM" id="CLU_008296_1_0_1"/>
<dbReference type="Proteomes" id="UP000011087">
    <property type="component" value="Unassembled WGS sequence"/>
</dbReference>
<gene>
    <name evidence="7" type="ORF">GUITHDRAFT_112227</name>
</gene>
<proteinExistence type="predicted"/>
<dbReference type="KEGG" id="gtt:GUITHDRAFT_112227"/>
<comment type="subcellular location">
    <subcellularLocation>
        <location evidence="1">Cytoplasm</location>
    </subcellularLocation>
</comment>
<dbReference type="InterPro" id="IPR016024">
    <property type="entry name" value="ARM-type_fold"/>
</dbReference>
<dbReference type="GeneID" id="17298415"/>
<evidence type="ECO:0000313" key="7">
    <source>
        <dbReference type="EMBL" id="EKX41809.1"/>
    </source>
</evidence>
<reference evidence="8" key="3">
    <citation type="submission" date="2016-03" db="UniProtKB">
        <authorList>
            <consortium name="EnsemblProtists"/>
        </authorList>
    </citation>
    <scope>IDENTIFICATION</scope>
</reference>
<dbReference type="PaxDb" id="55529-EKX41809"/>
<dbReference type="AlphaFoldDB" id="L1J117"/>
<dbReference type="RefSeq" id="XP_005828789.1">
    <property type="nucleotide sequence ID" value="XM_005828732.1"/>
</dbReference>
<reference evidence="7 9" key="1">
    <citation type="journal article" date="2012" name="Nature">
        <title>Algal genomes reveal evolutionary mosaicism and the fate of nucleomorphs.</title>
        <authorList>
            <consortium name="DOE Joint Genome Institute"/>
            <person name="Curtis B.A."/>
            <person name="Tanifuji G."/>
            <person name="Burki F."/>
            <person name="Gruber A."/>
            <person name="Irimia M."/>
            <person name="Maruyama S."/>
            <person name="Arias M.C."/>
            <person name="Ball S.G."/>
            <person name="Gile G.H."/>
            <person name="Hirakawa Y."/>
            <person name="Hopkins J.F."/>
            <person name="Kuo A."/>
            <person name="Rensing S.A."/>
            <person name="Schmutz J."/>
            <person name="Symeonidi A."/>
            <person name="Elias M."/>
            <person name="Eveleigh R.J."/>
            <person name="Herman E.K."/>
            <person name="Klute M.J."/>
            <person name="Nakayama T."/>
            <person name="Obornik M."/>
            <person name="Reyes-Prieto A."/>
            <person name="Armbrust E.V."/>
            <person name="Aves S.J."/>
            <person name="Beiko R.G."/>
            <person name="Coutinho P."/>
            <person name="Dacks J.B."/>
            <person name="Durnford D.G."/>
            <person name="Fast N.M."/>
            <person name="Green B.R."/>
            <person name="Grisdale C.J."/>
            <person name="Hempel F."/>
            <person name="Henrissat B."/>
            <person name="Hoppner M.P."/>
            <person name="Ishida K."/>
            <person name="Kim E."/>
            <person name="Koreny L."/>
            <person name="Kroth P.G."/>
            <person name="Liu Y."/>
            <person name="Malik S.B."/>
            <person name="Maier U.G."/>
            <person name="McRose D."/>
            <person name="Mock T."/>
            <person name="Neilson J.A."/>
            <person name="Onodera N.T."/>
            <person name="Poole A.M."/>
            <person name="Pritham E.J."/>
            <person name="Richards T.A."/>
            <person name="Rocap G."/>
            <person name="Roy S.W."/>
            <person name="Sarai C."/>
            <person name="Schaack S."/>
            <person name="Shirato S."/>
            <person name="Slamovits C.H."/>
            <person name="Spencer D.F."/>
            <person name="Suzuki S."/>
            <person name="Worden A.Z."/>
            <person name="Zauner S."/>
            <person name="Barry K."/>
            <person name="Bell C."/>
            <person name="Bharti A.K."/>
            <person name="Crow J.A."/>
            <person name="Grimwood J."/>
            <person name="Kramer R."/>
            <person name="Lindquist E."/>
            <person name="Lucas S."/>
            <person name="Salamov A."/>
            <person name="McFadden G.I."/>
            <person name="Lane C.E."/>
            <person name="Keeling P.J."/>
            <person name="Gray M.W."/>
            <person name="Grigoriev I.V."/>
            <person name="Archibald J.M."/>
        </authorList>
    </citation>
    <scope>NUCLEOTIDE SEQUENCE</scope>
    <source>
        <strain evidence="7 9">CCMP2712</strain>
    </source>
</reference>
<keyword evidence="2" id="KW-0813">Transport</keyword>
<keyword evidence="3" id="KW-0963">Cytoplasm</keyword>
<evidence type="ECO:0000256" key="3">
    <source>
        <dbReference type="ARBA" id="ARBA00022490"/>
    </source>
</evidence>
<evidence type="ECO:0000256" key="5">
    <source>
        <dbReference type="ARBA" id="ARBA00022927"/>
    </source>
</evidence>
<dbReference type="InterPro" id="IPR058584">
    <property type="entry name" value="IMB1_TNPO1-like_TPR"/>
</dbReference>
<keyword evidence="5" id="KW-0653">Protein transport</keyword>
<protein>
    <recommendedName>
        <fullName evidence="6">Importin N-terminal domain-containing protein</fullName>
    </recommendedName>
</protein>
<evidence type="ECO:0000313" key="8">
    <source>
        <dbReference type="EnsemblProtists" id="EKX41809"/>
    </source>
</evidence>
<accession>L1J117</accession>
<dbReference type="GO" id="GO:0006606">
    <property type="term" value="P:protein import into nucleus"/>
    <property type="evidence" value="ECO:0007669"/>
    <property type="project" value="InterPro"/>
</dbReference>
<dbReference type="STRING" id="905079.L1J117"/>
<feature type="domain" description="Importin N-terminal" evidence="6">
    <location>
        <begin position="24"/>
        <end position="105"/>
    </location>
</feature>
<dbReference type="Pfam" id="PF25574">
    <property type="entry name" value="TPR_IMB1"/>
    <property type="match status" value="1"/>
</dbReference>
<dbReference type="GO" id="GO:0005737">
    <property type="term" value="C:cytoplasm"/>
    <property type="evidence" value="ECO:0007669"/>
    <property type="project" value="UniProtKB-SubCell"/>
</dbReference>
<evidence type="ECO:0000259" key="6">
    <source>
        <dbReference type="PROSITE" id="PS50166"/>
    </source>
</evidence>
<dbReference type="InterPro" id="IPR001494">
    <property type="entry name" value="Importin-beta_N"/>
</dbReference>
<keyword evidence="4" id="KW-0677">Repeat</keyword>
<organism evidence="7">
    <name type="scientific">Guillardia theta (strain CCMP2712)</name>
    <name type="common">Cryptophyte</name>
    <dbReference type="NCBI Taxonomy" id="905079"/>
    <lineage>
        <taxon>Eukaryota</taxon>
        <taxon>Cryptophyceae</taxon>
        <taxon>Pyrenomonadales</taxon>
        <taxon>Geminigeraceae</taxon>
        <taxon>Guillardia</taxon>
    </lineage>
</organism>
<dbReference type="InterPro" id="IPR040122">
    <property type="entry name" value="Importin_beta"/>
</dbReference>
<dbReference type="Pfam" id="PF03810">
    <property type="entry name" value="IBN_N"/>
    <property type="match status" value="1"/>
</dbReference>
<dbReference type="InterPro" id="IPR011989">
    <property type="entry name" value="ARM-like"/>
</dbReference>
<dbReference type="PROSITE" id="PS50166">
    <property type="entry name" value="IMPORTIN_B_NT"/>
    <property type="match status" value="1"/>
</dbReference>
<keyword evidence="9" id="KW-1185">Reference proteome</keyword>
<dbReference type="EMBL" id="JH993021">
    <property type="protein sequence ID" value="EKX41809.1"/>
    <property type="molecule type" value="Genomic_DNA"/>
</dbReference>
<evidence type="ECO:0000256" key="2">
    <source>
        <dbReference type="ARBA" id="ARBA00022448"/>
    </source>
</evidence>
<dbReference type="EnsemblProtists" id="EKX41809">
    <property type="protein sequence ID" value="EKX41809"/>
    <property type="gene ID" value="GUITHDRAFT_112227"/>
</dbReference>
<dbReference type="GO" id="GO:0031267">
    <property type="term" value="F:small GTPase binding"/>
    <property type="evidence" value="ECO:0007669"/>
    <property type="project" value="InterPro"/>
</dbReference>
<dbReference type="SUPFAM" id="SSF48371">
    <property type="entry name" value="ARM repeat"/>
    <property type="match status" value="1"/>
</dbReference>
<sequence length="903" mass="99392">MDATTIRQALIATTNPDATVRNAAEAQLKQSFETDPANHLFLLSQELADESSPSAQGRALAGILLKNYMTSKEHQQAVKLANDWMSLNPEIRNKVKANSVNALGSTQKDVRLASAQVISKIATIELPKQQWEDLVQALLSFVVKPEANPSGVAKKEAALHTIGYICEEIAQLETDCLHSKSNDILTAVVAGMRTEEQDLNIKIAATQALANALEFADRNFQASLPNAERLICEACTTQASEQVRENAFQCLGRIAELYYDRLLQYMQALLELTISAISTQPDAVARQAIAFWIQICDVEYDRLLDGESGCNNFVKGAAQYLIPVLLTAMAQQEEGQDDESFNKSTEAAFCLASISQVIRDEVVEKVVPWVGQHVRESNWRLCEAAIVAFGCIMDGPDDQLLTQAMNATQMLDNVLAYLKKDSQDTEQLLIKNSSAWTLMRVCEMNFNFIKDHLEQLVPQICMVIPGAEPKTANHLCWCIHHISSNLVAFLEDLPTALNQFPLSNVFVSTVECLIATGDRQDASEDNLRATAYEALNALIATANPSKCPGATPVVESFIVPVLLPMLGERLNQTFTMQVLNADDNNTRSEWQSFFCGAIQTCIGNMSGKTDVLMVADASGLSLADKLMTLFLQVFSSQNTMAAQEALLAVDTVLNVLEQGFQRYMASFGPILVSCVHACHDAPLCVLAVTTVSDLARCLEGNVTQYCDPLVEALLTVFHRAEVDADYVQVHDYIKPAICSSFGDIAMAITKDMEKYLQYWFRALQAACQTCLKLQNDLAAGEDEDMRNYLTALTEGVFDGYVGILHGLKQAEKDGTARAVEAFFTPVALKEGCLVLIESMSNVNNSTEETLKKAVGLLGDLGETYQERIKPHLNSQAIMEVLKQASDSDDKETKDLTMWARKYL</sequence>